<accession>A0A8R7QP19</accession>
<dbReference type="Proteomes" id="UP000015106">
    <property type="component" value="Chromosome 6"/>
</dbReference>
<protein>
    <submittedName>
        <fullName evidence="2">Uncharacterized protein</fullName>
    </submittedName>
</protein>
<sequence>MRRRPTAKLVPPLGSVRSSTPPPSPSTCLCSYSTGDLLSSRVLTFLLLLLPPPF</sequence>
<dbReference type="EnsemblPlants" id="TuG1812G0600002515.01.T02">
    <property type="protein sequence ID" value="TuG1812G0600002515.01.T02"/>
    <property type="gene ID" value="TuG1812G0600002515.01"/>
</dbReference>
<dbReference type="Gramene" id="TuG1812G0600002515.01.T02">
    <property type="protein sequence ID" value="TuG1812G0600002515.01.T02"/>
    <property type="gene ID" value="TuG1812G0600002515.01"/>
</dbReference>
<organism evidence="2 3">
    <name type="scientific">Triticum urartu</name>
    <name type="common">Red wild einkorn</name>
    <name type="synonym">Crithodium urartu</name>
    <dbReference type="NCBI Taxonomy" id="4572"/>
    <lineage>
        <taxon>Eukaryota</taxon>
        <taxon>Viridiplantae</taxon>
        <taxon>Streptophyta</taxon>
        <taxon>Embryophyta</taxon>
        <taxon>Tracheophyta</taxon>
        <taxon>Spermatophyta</taxon>
        <taxon>Magnoliopsida</taxon>
        <taxon>Liliopsida</taxon>
        <taxon>Poales</taxon>
        <taxon>Poaceae</taxon>
        <taxon>BOP clade</taxon>
        <taxon>Pooideae</taxon>
        <taxon>Triticodae</taxon>
        <taxon>Triticeae</taxon>
        <taxon>Triticinae</taxon>
        <taxon>Triticum</taxon>
    </lineage>
</organism>
<evidence type="ECO:0000313" key="2">
    <source>
        <dbReference type="EnsemblPlants" id="TuG1812G0600002515.01.T02"/>
    </source>
</evidence>
<evidence type="ECO:0000313" key="3">
    <source>
        <dbReference type="Proteomes" id="UP000015106"/>
    </source>
</evidence>
<evidence type="ECO:0000256" key="1">
    <source>
        <dbReference type="SAM" id="MobiDB-lite"/>
    </source>
</evidence>
<proteinExistence type="predicted"/>
<feature type="region of interest" description="Disordered" evidence="1">
    <location>
        <begin position="1"/>
        <end position="25"/>
    </location>
</feature>
<reference evidence="3" key="1">
    <citation type="journal article" date="2013" name="Nature">
        <title>Draft genome of the wheat A-genome progenitor Triticum urartu.</title>
        <authorList>
            <person name="Ling H.Q."/>
            <person name="Zhao S."/>
            <person name="Liu D."/>
            <person name="Wang J."/>
            <person name="Sun H."/>
            <person name="Zhang C."/>
            <person name="Fan H."/>
            <person name="Li D."/>
            <person name="Dong L."/>
            <person name="Tao Y."/>
            <person name="Gao C."/>
            <person name="Wu H."/>
            <person name="Li Y."/>
            <person name="Cui Y."/>
            <person name="Guo X."/>
            <person name="Zheng S."/>
            <person name="Wang B."/>
            <person name="Yu K."/>
            <person name="Liang Q."/>
            <person name="Yang W."/>
            <person name="Lou X."/>
            <person name="Chen J."/>
            <person name="Feng M."/>
            <person name="Jian J."/>
            <person name="Zhang X."/>
            <person name="Luo G."/>
            <person name="Jiang Y."/>
            <person name="Liu J."/>
            <person name="Wang Z."/>
            <person name="Sha Y."/>
            <person name="Zhang B."/>
            <person name="Wu H."/>
            <person name="Tang D."/>
            <person name="Shen Q."/>
            <person name="Xue P."/>
            <person name="Zou S."/>
            <person name="Wang X."/>
            <person name="Liu X."/>
            <person name="Wang F."/>
            <person name="Yang Y."/>
            <person name="An X."/>
            <person name="Dong Z."/>
            <person name="Zhang K."/>
            <person name="Zhang X."/>
            <person name="Luo M.C."/>
            <person name="Dvorak J."/>
            <person name="Tong Y."/>
            <person name="Wang J."/>
            <person name="Yang H."/>
            <person name="Li Z."/>
            <person name="Wang D."/>
            <person name="Zhang A."/>
            <person name="Wang J."/>
        </authorList>
    </citation>
    <scope>NUCLEOTIDE SEQUENCE</scope>
    <source>
        <strain evidence="3">cv. G1812</strain>
    </source>
</reference>
<name>A0A8R7QP19_TRIUA</name>
<dbReference type="AlphaFoldDB" id="A0A8R7QP19"/>
<keyword evidence="3" id="KW-1185">Reference proteome</keyword>
<reference evidence="2" key="3">
    <citation type="submission" date="2022-06" db="UniProtKB">
        <authorList>
            <consortium name="EnsemblPlants"/>
        </authorList>
    </citation>
    <scope>IDENTIFICATION</scope>
</reference>
<reference evidence="2" key="2">
    <citation type="submission" date="2018-03" db="EMBL/GenBank/DDBJ databases">
        <title>The Triticum urartu genome reveals the dynamic nature of wheat genome evolution.</title>
        <authorList>
            <person name="Ling H."/>
            <person name="Ma B."/>
            <person name="Shi X."/>
            <person name="Liu H."/>
            <person name="Dong L."/>
            <person name="Sun H."/>
            <person name="Cao Y."/>
            <person name="Gao Q."/>
            <person name="Zheng S."/>
            <person name="Li Y."/>
            <person name="Yu Y."/>
            <person name="Du H."/>
            <person name="Qi M."/>
            <person name="Li Y."/>
            <person name="Yu H."/>
            <person name="Cui Y."/>
            <person name="Wang N."/>
            <person name="Chen C."/>
            <person name="Wu H."/>
            <person name="Zhao Y."/>
            <person name="Zhang J."/>
            <person name="Li Y."/>
            <person name="Zhou W."/>
            <person name="Zhang B."/>
            <person name="Hu W."/>
            <person name="Eijk M."/>
            <person name="Tang J."/>
            <person name="Witsenboer H."/>
            <person name="Zhao S."/>
            <person name="Li Z."/>
            <person name="Zhang A."/>
            <person name="Wang D."/>
            <person name="Liang C."/>
        </authorList>
    </citation>
    <scope>NUCLEOTIDE SEQUENCE [LARGE SCALE GENOMIC DNA]</scope>
    <source>
        <strain evidence="2">cv. G1812</strain>
    </source>
</reference>